<dbReference type="RefSeq" id="WP_139448140.1">
    <property type="nucleotide sequence ID" value="NZ_VDMB01000008.1"/>
</dbReference>
<feature type="domain" description="Metallo-beta-lactamase" evidence="1">
    <location>
        <begin position="23"/>
        <end position="201"/>
    </location>
</feature>
<dbReference type="SUPFAM" id="SSF56281">
    <property type="entry name" value="Metallo-hydrolase/oxidoreductase"/>
    <property type="match status" value="1"/>
</dbReference>
<comment type="caution">
    <text evidence="2">The sequence shown here is derived from an EMBL/GenBank/DDBJ whole genome shotgun (WGS) entry which is preliminary data.</text>
</comment>
<dbReference type="InterPro" id="IPR052533">
    <property type="entry name" value="WalJ/YycJ-like"/>
</dbReference>
<reference evidence="2 3" key="1">
    <citation type="submission" date="2019-06" db="EMBL/GenBank/DDBJ databases">
        <title>Desulfobotulus mexicanus sp. nov., a novel sulfate-reducing bacterium isolated from the sediment of an alkaline crater lake in Mexico.</title>
        <authorList>
            <person name="Hirschler-Rea A."/>
        </authorList>
    </citation>
    <scope>NUCLEOTIDE SEQUENCE [LARGE SCALE GENOMIC DNA]</scope>
    <source>
        <strain evidence="2 3">PAR22N</strain>
    </source>
</reference>
<proteinExistence type="predicted"/>
<dbReference type="AlphaFoldDB" id="A0A5Q4VEY2"/>
<keyword evidence="3" id="KW-1185">Reference proteome</keyword>
<sequence>MKDGFTIPSSPFLSLTVLASGSRGNCICIESEETAILVDAGFSCKELLRRMDITGLSPEKLSGIVLSHEHSDHVTGAGVLSRKFQIPVYGTSGTLDAAKNKTGILHRRKDITCGVPFAVGDLLIHPFSISHDAADPTGFTVSSGGVKIGIATDLGIATSLVKNHLKGCHALVLEANHCPAMLEKGPYPWSLKQRVKGRTGHLSNANARDLLGEIIHPALSCVVIAHISEKNNTPEKAGSVVAEALKSSRAKLVTACQQSPTDPIRLTSSPATCPCSDNAEFYQPDNLEFSFAN</sequence>
<dbReference type="OrthoDB" id="9803916at2"/>
<protein>
    <submittedName>
        <fullName evidence="2">MBL fold metallo-hydrolase</fullName>
    </submittedName>
</protein>
<dbReference type="InterPro" id="IPR036866">
    <property type="entry name" value="RibonucZ/Hydroxyglut_hydro"/>
</dbReference>
<accession>A0A5Q4VEY2</accession>
<dbReference type="PANTHER" id="PTHR47619">
    <property type="entry name" value="METALLO-HYDROLASE YYCJ-RELATED"/>
    <property type="match status" value="1"/>
</dbReference>
<evidence type="ECO:0000313" key="2">
    <source>
        <dbReference type="EMBL" id="TYT74822.1"/>
    </source>
</evidence>
<evidence type="ECO:0000259" key="1">
    <source>
        <dbReference type="SMART" id="SM00849"/>
    </source>
</evidence>
<dbReference type="SMART" id="SM00849">
    <property type="entry name" value="Lactamase_B"/>
    <property type="match status" value="1"/>
</dbReference>
<dbReference type="PANTHER" id="PTHR47619:SF1">
    <property type="entry name" value="EXODEOXYRIBONUCLEASE WALJ"/>
    <property type="match status" value="1"/>
</dbReference>
<gene>
    <name evidence="2" type="ORF">FIM25_08215</name>
</gene>
<dbReference type="Gene3D" id="3.60.15.10">
    <property type="entry name" value="Ribonuclease Z/Hydroxyacylglutathione hydrolase-like"/>
    <property type="match status" value="1"/>
</dbReference>
<dbReference type="InterPro" id="IPR001279">
    <property type="entry name" value="Metallo-B-lactamas"/>
</dbReference>
<dbReference type="GO" id="GO:0016787">
    <property type="term" value="F:hydrolase activity"/>
    <property type="evidence" value="ECO:0007669"/>
    <property type="project" value="UniProtKB-KW"/>
</dbReference>
<keyword evidence="2" id="KW-0378">Hydrolase</keyword>
<organism evidence="2 3">
    <name type="scientific">Desulfobotulus mexicanus</name>
    <dbReference type="NCBI Taxonomy" id="2586642"/>
    <lineage>
        <taxon>Bacteria</taxon>
        <taxon>Pseudomonadati</taxon>
        <taxon>Thermodesulfobacteriota</taxon>
        <taxon>Desulfobacteria</taxon>
        <taxon>Desulfobacterales</taxon>
        <taxon>Desulfobacteraceae</taxon>
        <taxon>Desulfobotulus</taxon>
    </lineage>
</organism>
<dbReference type="Pfam" id="PF12706">
    <property type="entry name" value="Lactamase_B_2"/>
    <property type="match status" value="1"/>
</dbReference>
<evidence type="ECO:0000313" key="3">
    <source>
        <dbReference type="Proteomes" id="UP000321899"/>
    </source>
</evidence>
<dbReference type="Proteomes" id="UP000321899">
    <property type="component" value="Unassembled WGS sequence"/>
</dbReference>
<dbReference type="EMBL" id="VDMB01000008">
    <property type="protein sequence ID" value="TYT74822.1"/>
    <property type="molecule type" value="Genomic_DNA"/>
</dbReference>
<name>A0A5Q4VEY2_9BACT</name>